<feature type="compositionally biased region" description="Basic and acidic residues" evidence="1">
    <location>
        <begin position="436"/>
        <end position="452"/>
    </location>
</feature>
<feature type="domain" description="DUF4218" evidence="2">
    <location>
        <begin position="197"/>
        <end position="245"/>
    </location>
</feature>
<evidence type="ECO:0000313" key="4">
    <source>
        <dbReference type="EMBL" id="KAK1621403.1"/>
    </source>
</evidence>
<feature type="domain" description="Transposase-associated" evidence="3">
    <location>
        <begin position="59"/>
        <end position="130"/>
    </location>
</feature>
<dbReference type="Proteomes" id="UP001231189">
    <property type="component" value="Unassembled WGS sequence"/>
</dbReference>
<feature type="compositionally biased region" description="Low complexity" evidence="1">
    <location>
        <begin position="453"/>
        <end position="462"/>
    </location>
</feature>
<reference evidence="4" key="1">
    <citation type="submission" date="2023-07" db="EMBL/GenBank/DDBJ databases">
        <title>A chromosome-level genome assembly of Lolium multiflorum.</title>
        <authorList>
            <person name="Chen Y."/>
            <person name="Copetti D."/>
            <person name="Kolliker R."/>
            <person name="Studer B."/>
        </authorList>
    </citation>
    <scope>NUCLEOTIDE SEQUENCE</scope>
    <source>
        <strain evidence="4">02402/16</strain>
        <tissue evidence="4">Leaf</tissue>
    </source>
</reference>
<feature type="compositionally biased region" description="Basic and acidic residues" evidence="1">
    <location>
        <begin position="383"/>
        <end position="400"/>
    </location>
</feature>
<dbReference type="PANTHER" id="PTHR33018:SF37">
    <property type="entry name" value="TRANSPOSASE TNP1_EN_SPM-LIKE DOMAIN-CONTAINING PROTEIN"/>
    <property type="match status" value="1"/>
</dbReference>
<feature type="region of interest" description="Disordered" evidence="1">
    <location>
        <begin position="436"/>
        <end position="496"/>
    </location>
</feature>
<dbReference type="EMBL" id="JAUUTY010000006">
    <property type="protein sequence ID" value="KAK1621403.1"/>
    <property type="molecule type" value="Genomic_DNA"/>
</dbReference>
<accession>A0AAD8RLA5</accession>
<dbReference type="Pfam" id="PF13960">
    <property type="entry name" value="DUF4218"/>
    <property type="match status" value="1"/>
</dbReference>
<feature type="compositionally biased region" description="Low complexity" evidence="1">
    <location>
        <begin position="469"/>
        <end position="478"/>
    </location>
</feature>
<dbReference type="InterPro" id="IPR025452">
    <property type="entry name" value="DUF4218"/>
</dbReference>
<evidence type="ECO:0000259" key="3">
    <source>
        <dbReference type="Pfam" id="PF13963"/>
    </source>
</evidence>
<comment type="caution">
    <text evidence="4">The sequence shown here is derived from an EMBL/GenBank/DDBJ whole genome shotgun (WGS) entry which is preliminary data.</text>
</comment>
<organism evidence="4 5">
    <name type="scientific">Lolium multiflorum</name>
    <name type="common">Italian ryegrass</name>
    <name type="synonym">Lolium perenne subsp. multiflorum</name>
    <dbReference type="NCBI Taxonomy" id="4521"/>
    <lineage>
        <taxon>Eukaryota</taxon>
        <taxon>Viridiplantae</taxon>
        <taxon>Streptophyta</taxon>
        <taxon>Embryophyta</taxon>
        <taxon>Tracheophyta</taxon>
        <taxon>Spermatophyta</taxon>
        <taxon>Magnoliopsida</taxon>
        <taxon>Liliopsida</taxon>
        <taxon>Poales</taxon>
        <taxon>Poaceae</taxon>
        <taxon>BOP clade</taxon>
        <taxon>Pooideae</taxon>
        <taxon>Poodae</taxon>
        <taxon>Poeae</taxon>
        <taxon>Poeae Chloroplast Group 2 (Poeae type)</taxon>
        <taxon>Loliodinae</taxon>
        <taxon>Loliinae</taxon>
        <taxon>Lolium</taxon>
    </lineage>
</organism>
<evidence type="ECO:0008006" key="6">
    <source>
        <dbReference type="Google" id="ProtNLM"/>
    </source>
</evidence>
<protein>
    <recommendedName>
        <fullName evidence="6">Transposase-associated domain-containing protein</fullName>
    </recommendedName>
</protein>
<evidence type="ECO:0000256" key="1">
    <source>
        <dbReference type="SAM" id="MobiDB-lite"/>
    </source>
</evidence>
<sequence length="761" mass="86424">MKRRSLVGCVLGIIPLLLRAVRVAGSSVGLSLANTWWGIGVAGLLWRSGIMVVLMSHPWMYGNRCAPAFRERVNSFLLVAEANKSKQGFMCCPCLKCKNEKDYSCSRDIKSHLLRFGFMSSYNVWTKHGEEGVMMEDDDEEEDNDDQYRSMFSECDDTAMDDNEEGGEEQASDDPVDDDRRAISMQEETVPRIRRGLQEDVVECLVSFELLFPPSFFNIMTHLLVHLVEEIRILGPVFLHNMFPAHGCEYDMETGNIVESDSRVRVPREKWIAVTTDIKAGKLKFALDREKDLLTLVLGNPEKGGRTRGFGPSVPWSLGFPADAETYRSRARAKQRELEVQNDRMAEFQCRLDQQQREIQQQQLEINELKGQRQPDNIAGISQRRDSSVADSEAPPKRMIDGGPGDPVDGIKEQTPCDLYVVFRNMSLRVIDDKANEKAKKNKDDKAKKKDIASTSKSSARSAAEKKSSSTSAPLKAKQTTKGKKRKEVPLLGDQPKQSIPTLKVFNVPKVYQPEHGDFDMEEAARLAAACDVTVEELMYAADAALPTADIAPKFVYGADLVSTEQLHKLPTHMRNLHQWYLDACKENIMYIMATIPWEYYYRKEEILIEMNELWQLFNLEALDKSLMSCYCLSIDWPTVPSSLSAPETADHLCKDCPFTSAIWTRIQQDYSDDPVTHGQTFGSTSDWWDEIIAGKPMDYKRRLSGRLLYVLWNAWKERNRCIFTGRRLTFLEVASLARDDIAQRDLAFAAIRQNIPAEPD</sequence>
<feature type="region of interest" description="Disordered" evidence="1">
    <location>
        <begin position="369"/>
        <end position="413"/>
    </location>
</feature>
<dbReference type="AlphaFoldDB" id="A0AAD8RLA5"/>
<feature type="compositionally biased region" description="Acidic residues" evidence="1">
    <location>
        <begin position="157"/>
        <end position="177"/>
    </location>
</feature>
<proteinExistence type="predicted"/>
<feature type="region of interest" description="Disordered" evidence="1">
    <location>
        <begin position="157"/>
        <end position="180"/>
    </location>
</feature>
<dbReference type="InterPro" id="IPR029480">
    <property type="entry name" value="Transpos_assoc"/>
</dbReference>
<keyword evidence="5" id="KW-1185">Reference proteome</keyword>
<evidence type="ECO:0000313" key="5">
    <source>
        <dbReference type="Proteomes" id="UP001231189"/>
    </source>
</evidence>
<gene>
    <name evidence="4" type="ORF">QYE76_026920</name>
</gene>
<name>A0AAD8RLA5_LOLMU</name>
<dbReference type="Pfam" id="PF13963">
    <property type="entry name" value="Transpos_assoc"/>
    <property type="match status" value="1"/>
</dbReference>
<evidence type="ECO:0000259" key="2">
    <source>
        <dbReference type="Pfam" id="PF13960"/>
    </source>
</evidence>
<dbReference type="PANTHER" id="PTHR33018">
    <property type="entry name" value="OS10G0338966 PROTEIN-RELATED"/>
    <property type="match status" value="1"/>
</dbReference>